<dbReference type="AlphaFoldDB" id="A0A1D3TX03"/>
<protein>
    <submittedName>
        <fullName evidence="2">Extracellular solute-binding protein</fullName>
    </submittedName>
</protein>
<dbReference type="STRING" id="1619234.SAMN05421730_102718"/>
<accession>A0A1D3TX03</accession>
<dbReference type="Gene3D" id="3.40.190.10">
    <property type="entry name" value="Periplasmic binding protein-like II"/>
    <property type="match status" value="2"/>
</dbReference>
<dbReference type="RefSeq" id="WP_169823733.1">
    <property type="nucleotide sequence ID" value="NZ_FMKA01000027.1"/>
</dbReference>
<name>A0A1D3TX03_9FIRM</name>
<proteinExistence type="predicted"/>
<keyword evidence="1" id="KW-0732">Signal</keyword>
<evidence type="ECO:0000256" key="1">
    <source>
        <dbReference type="SAM" id="SignalP"/>
    </source>
</evidence>
<feature type="signal peptide" evidence="1">
    <location>
        <begin position="1"/>
        <end position="20"/>
    </location>
</feature>
<dbReference type="Proteomes" id="UP000199315">
    <property type="component" value="Unassembled WGS sequence"/>
</dbReference>
<sequence length="562" mass="62070">MKKFLTMLLCMVLIIGSLSACKKSDDAKDNTDDSTDITTTEVKEIDYSEPVNFSYWLYSSPNDYYSSYNDNPVVKYLEKKFNMTLDCQQPAVGTEADSLSLMFGTGELTDMLDVTQYTGSISQLYDDGIIVNIADYLDYMPNFSKLLEDENYRKSAYSDDGKILTLGALNKVDGLMWGGIVYRRDILDTMTGGNVVFPSGNAEPTTIEDWDYMLPLMKQYFDAAKMADSAVLILPSSGFFATNDLISSFGTSISYYNANGTVKYGPTDDAFYSYLKKMNEWYQAGYIYKDFATRTTDPFYLPNTALTYGGAAGVWFGLNSQLGTALSMPNYGLNVDVRALKNPLDTASGITTAANSMHNKFYESPTKLVISKSCKNVERLLATIDTLYSDEGGMLRTYGLDKEHGSAEDELYVKYGLTDGTYSIAADGTFSYNALLSFGGGAIADGGAFGGNRLPGIGYNVYEVENNSDVNKEASAIWYAYDKDSTTLLPGSLCRTTDEDATYTSNQSNIDSYVGEMVVKYILGTEELNDTTWAAFKDQLDSYGLGDNLAIQQAAYDRYLVR</sequence>
<reference evidence="2 3" key="1">
    <citation type="submission" date="2016-09" db="EMBL/GenBank/DDBJ databases">
        <authorList>
            <person name="Capua I."/>
            <person name="De Benedictis P."/>
            <person name="Joannis T."/>
            <person name="Lombin L.H."/>
            <person name="Cattoli G."/>
        </authorList>
    </citation>
    <scope>NUCLEOTIDE SEQUENCE [LARGE SCALE GENOMIC DNA]</scope>
    <source>
        <strain evidence="2 3">GluBS11</strain>
    </source>
</reference>
<evidence type="ECO:0000313" key="3">
    <source>
        <dbReference type="Proteomes" id="UP000199315"/>
    </source>
</evidence>
<dbReference type="EMBL" id="FMKA01000027">
    <property type="protein sequence ID" value="SCP98842.1"/>
    <property type="molecule type" value="Genomic_DNA"/>
</dbReference>
<gene>
    <name evidence="2" type="ORF">SAMN05421730_102718</name>
</gene>
<dbReference type="PROSITE" id="PS51257">
    <property type="entry name" value="PROKAR_LIPOPROTEIN"/>
    <property type="match status" value="1"/>
</dbReference>
<feature type="chain" id="PRO_5038631822" evidence="1">
    <location>
        <begin position="21"/>
        <end position="562"/>
    </location>
</feature>
<dbReference type="SUPFAM" id="SSF53850">
    <property type="entry name" value="Periplasmic binding protein-like II"/>
    <property type="match status" value="1"/>
</dbReference>
<keyword evidence="3" id="KW-1185">Reference proteome</keyword>
<organism evidence="2 3">
    <name type="scientific">Anaerobium acetethylicum</name>
    <dbReference type="NCBI Taxonomy" id="1619234"/>
    <lineage>
        <taxon>Bacteria</taxon>
        <taxon>Bacillati</taxon>
        <taxon>Bacillota</taxon>
        <taxon>Clostridia</taxon>
        <taxon>Lachnospirales</taxon>
        <taxon>Lachnospiraceae</taxon>
        <taxon>Anaerobium</taxon>
    </lineage>
</organism>
<evidence type="ECO:0000313" key="2">
    <source>
        <dbReference type="EMBL" id="SCP98842.1"/>
    </source>
</evidence>